<gene>
    <name evidence="1" type="ORF">BECKH772A_GA0070896_1005918</name>
    <name evidence="2" type="ORF">BECKH772B_GA0070898_1006118</name>
    <name evidence="3" type="ORF">BECKH772C_GA0070978_1005716</name>
</gene>
<proteinExistence type="predicted"/>
<evidence type="ECO:0000313" key="1">
    <source>
        <dbReference type="EMBL" id="VFJ93656.1"/>
    </source>
</evidence>
<dbReference type="AlphaFoldDB" id="A0A450V8G8"/>
<dbReference type="EMBL" id="CAADFI010000061">
    <property type="protein sequence ID" value="VFJ94431.1"/>
    <property type="molecule type" value="Genomic_DNA"/>
</dbReference>
<evidence type="ECO:0000313" key="3">
    <source>
        <dbReference type="EMBL" id="VFK01078.1"/>
    </source>
</evidence>
<sequence length="78" mass="8958">MTTGWLSYILSQGDHRLNHVQIWAERLPTTLSTGLETSVRALDFSGDRLAAVLDYLAKDEEWERFEFRSINKSLKSDA</sequence>
<protein>
    <submittedName>
        <fullName evidence="3">Uncharacterized protein</fullName>
    </submittedName>
</protein>
<accession>A0A450V8G8</accession>
<name>A0A450V8G8_9GAMM</name>
<organism evidence="3">
    <name type="scientific">Candidatus Kentrum eta</name>
    <dbReference type="NCBI Taxonomy" id="2126337"/>
    <lineage>
        <taxon>Bacteria</taxon>
        <taxon>Pseudomonadati</taxon>
        <taxon>Pseudomonadota</taxon>
        <taxon>Gammaproteobacteria</taxon>
        <taxon>Candidatus Kentrum</taxon>
    </lineage>
</organism>
<dbReference type="EMBL" id="CAADFJ010000057">
    <property type="protein sequence ID" value="VFK01078.1"/>
    <property type="molecule type" value="Genomic_DNA"/>
</dbReference>
<reference evidence="3" key="1">
    <citation type="submission" date="2019-02" db="EMBL/GenBank/DDBJ databases">
        <authorList>
            <person name="Gruber-Vodicka R. H."/>
            <person name="Seah K. B. B."/>
        </authorList>
    </citation>
    <scope>NUCLEOTIDE SEQUENCE</scope>
    <source>
        <strain evidence="3">BECK_SA2B12</strain>
        <strain evidence="1">BECK_SA2B15</strain>
        <strain evidence="2">BECK_SA2B20</strain>
    </source>
</reference>
<evidence type="ECO:0000313" key="2">
    <source>
        <dbReference type="EMBL" id="VFJ94431.1"/>
    </source>
</evidence>
<dbReference type="EMBL" id="CAADFG010000059">
    <property type="protein sequence ID" value="VFJ93656.1"/>
    <property type="molecule type" value="Genomic_DNA"/>
</dbReference>